<protein>
    <submittedName>
        <fullName evidence="1">Uncharacterized protein</fullName>
    </submittedName>
</protein>
<sequence>MSISFTCLSVRLVTGQTKETLLLRDPFAFHRGNWSAQEKERQFGIIFELQCRPGSRPRLLGGPYSGYGGAQLGHS</sequence>
<dbReference type="Proteomes" id="UP000595437">
    <property type="component" value="Chromosome 11"/>
</dbReference>
<accession>A0A7T8K0R2</accession>
<evidence type="ECO:0000313" key="1">
    <source>
        <dbReference type="EMBL" id="QQP42282.1"/>
    </source>
</evidence>
<keyword evidence="2" id="KW-1185">Reference proteome</keyword>
<reference evidence="2" key="1">
    <citation type="submission" date="2021-01" db="EMBL/GenBank/DDBJ databases">
        <title>Caligus Genome Assembly.</title>
        <authorList>
            <person name="Gallardo-Escarate C."/>
        </authorList>
    </citation>
    <scope>NUCLEOTIDE SEQUENCE [LARGE SCALE GENOMIC DNA]</scope>
</reference>
<evidence type="ECO:0000313" key="2">
    <source>
        <dbReference type="Proteomes" id="UP000595437"/>
    </source>
</evidence>
<proteinExistence type="predicted"/>
<name>A0A7T8K0R2_CALRO</name>
<dbReference type="EMBL" id="CP045900">
    <property type="protein sequence ID" value="QQP42282.1"/>
    <property type="molecule type" value="Genomic_DNA"/>
</dbReference>
<dbReference type="AlphaFoldDB" id="A0A7T8K0R2"/>
<gene>
    <name evidence="1" type="ORF">FKW44_016894</name>
</gene>
<organism evidence="1 2">
    <name type="scientific">Caligus rogercresseyi</name>
    <name type="common">Sea louse</name>
    <dbReference type="NCBI Taxonomy" id="217165"/>
    <lineage>
        <taxon>Eukaryota</taxon>
        <taxon>Metazoa</taxon>
        <taxon>Ecdysozoa</taxon>
        <taxon>Arthropoda</taxon>
        <taxon>Crustacea</taxon>
        <taxon>Multicrustacea</taxon>
        <taxon>Hexanauplia</taxon>
        <taxon>Copepoda</taxon>
        <taxon>Siphonostomatoida</taxon>
        <taxon>Caligidae</taxon>
        <taxon>Caligus</taxon>
    </lineage>
</organism>